<dbReference type="OrthoDB" id="104223at2759"/>
<dbReference type="InterPro" id="IPR018114">
    <property type="entry name" value="TRYPSIN_HIS"/>
</dbReference>
<comment type="similarity">
    <text evidence="1">Belongs to the peptidase S1 family.</text>
</comment>
<dbReference type="Gene3D" id="2.40.10.10">
    <property type="entry name" value="Trypsin-like serine proteases"/>
    <property type="match status" value="1"/>
</dbReference>
<evidence type="ECO:0000313" key="7">
    <source>
        <dbReference type="EMBL" id="GMI43977.1"/>
    </source>
</evidence>
<evidence type="ECO:0000256" key="3">
    <source>
        <dbReference type="ARBA" id="ARBA00023157"/>
    </source>
</evidence>
<dbReference type="Pfam" id="PF00089">
    <property type="entry name" value="Trypsin"/>
    <property type="match status" value="1"/>
</dbReference>
<dbReference type="SMART" id="SM00020">
    <property type="entry name" value="Tryp_SPc"/>
    <property type="match status" value="1"/>
</dbReference>
<dbReference type="PANTHER" id="PTHR24276:SF98">
    <property type="entry name" value="FI18310P1-RELATED"/>
    <property type="match status" value="1"/>
</dbReference>
<dbReference type="InterPro" id="IPR050430">
    <property type="entry name" value="Peptidase_S1"/>
</dbReference>
<dbReference type="PROSITE" id="PS50240">
    <property type="entry name" value="TRYPSIN_DOM"/>
    <property type="match status" value="1"/>
</dbReference>
<evidence type="ECO:0000256" key="5">
    <source>
        <dbReference type="RuleBase" id="RU363034"/>
    </source>
</evidence>
<evidence type="ECO:0000256" key="2">
    <source>
        <dbReference type="ARBA" id="ARBA00023026"/>
    </source>
</evidence>
<evidence type="ECO:0000313" key="8">
    <source>
        <dbReference type="Proteomes" id="UP001165065"/>
    </source>
</evidence>
<keyword evidence="3" id="KW-1015">Disulfide bond</keyword>
<keyword evidence="5" id="KW-0378">Hydrolase</keyword>
<dbReference type="InterPro" id="IPR001314">
    <property type="entry name" value="Peptidase_S1A"/>
</dbReference>
<dbReference type="PROSITE" id="PS00134">
    <property type="entry name" value="TRYPSIN_HIS"/>
    <property type="match status" value="1"/>
</dbReference>
<comment type="caution">
    <text evidence="7">The sequence shown here is derived from an EMBL/GenBank/DDBJ whole genome shotgun (WGS) entry which is preliminary data.</text>
</comment>
<dbReference type="InterPro" id="IPR043504">
    <property type="entry name" value="Peptidase_S1_PA_chymotrypsin"/>
</dbReference>
<feature type="domain" description="Peptidase S1" evidence="6">
    <location>
        <begin position="36"/>
        <end position="284"/>
    </location>
</feature>
<keyword evidence="8" id="KW-1185">Reference proteome</keyword>
<evidence type="ECO:0000256" key="1">
    <source>
        <dbReference type="ARBA" id="ARBA00007664"/>
    </source>
</evidence>
<protein>
    <recommendedName>
        <fullName evidence="6">Peptidase S1 domain-containing protein</fullName>
    </recommendedName>
</protein>
<dbReference type="SUPFAM" id="SSF50494">
    <property type="entry name" value="Trypsin-like serine proteases"/>
    <property type="match status" value="1"/>
</dbReference>
<keyword evidence="4" id="KW-0325">Glycoprotein</keyword>
<evidence type="ECO:0000259" key="6">
    <source>
        <dbReference type="PROSITE" id="PS50240"/>
    </source>
</evidence>
<dbReference type="Proteomes" id="UP001165065">
    <property type="component" value="Unassembled WGS sequence"/>
</dbReference>
<dbReference type="InterPro" id="IPR001254">
    <property type="entry name" value="Trypsin_dom"/>
</dbReference>
<name>A0A9W7LAZ3_9STRA</name>
<dbReference type="InterPro" id="IPR009003">
    <property type="entry name" value="Peptidase_S1_PA"/>
</dbReference>
<dbReference type="GO" id="GO:0004252">
    <property type="term" value="F:serine-type endopeptidase activity"/>
    <property type="evidence" value="ECO:0007669"/>
    <property type="project" value="InterPro"/>
</dbReference>
<dbReference type="PROSITE" id="PS00135">
    <property type="entry name" value="TRYPSIN_SER"/>
    <property type="match status" value="1"/>
</dbReference>
<keyword evidence="5" id="KW-0720">Serine protease</keyword>
<accession>A0A9W7LAZ3</accession>
<dbReference type="GO" id="GO:0006508">
    <property type="term" value="P:proteolysis"/>
    <property type="evidence" value="ECO:0007669"/>
    <property type="project" value="UniProtKB-KW"/>
</dbReference>
<dbReference type="FunFam" id="2.40.10.10:FF:000068">
    <property type="entry name" value="transmembrane protease serine 2"/>
    <property type="match status" value="1"/>
</dbReference>
<dbReference type="InterPro" id="IPR033116">
    <property type="entry name" value="TRYPSIN_SER"/>
</dbReference>
<reference evidence="8" key="1">
    <citation type="journal article" date="2023" name="Commun. Biol.">
        <title>Genome analysis of Parmales, the sister group of diatoms, reveals the evolutionary specialization of diatoms from phago-mixotrophs to photoautotrophs.</title>
        <authorList>
            <person name="Ban H."/>
            <person name="Sato S."/>
            <person name="Yoshikawa S."/>
            <person name="Yamada K."/>
            <person name="Nakamura Y."/>
            <person name="Ichinomiya M."/>
            <person name="Sato N."/>
            <person name="Blanc-Mathieu R."/>
            <person name="Endo H."/>
            <person name="Kuwata A."/>
            <person name="Ogata H."/>
        </authorList>
    </citation>
    <scope>NUCLEOTIDE SEQUENCE [LARGE SCALE GENOMIC DNA]</scope>
</reference>
<organism evidence="7 8">
    <name type="scientific">Triparma columacea</name>
    <dbReference type="NCBI Taxonomy" id="722753"/>
    <lineage>
        <taxon>Eukaryota</taxon>
        <taxon>Sar</taxon>
        <taxon>Stramenopiles</taxon>
        <taxon>Ochrophyta</taxon>
        <taxon>Bolidophyceae</taxon>
        <taxon>Parmales</taxon>
        <taxon>Triparmaceae</taxon>
        <taxon>Triparma</taxon>
    </lineage>
</organism>
<dbReference type="PRINTS" id="PR00722">
    <property type="entry name" value="CHYMOTRYPSIN"/>
</dbReference>
<keyword evidence="5" id="KW-0645">Protease</keyword>
<dbReference type="PANTHER" id="PTHR24276">
    <property type="entry name" value="POLYSERASE-RELATED"/>
    <property type="match status" value="1"/>
</dbReference>
<dbReference type="AlphaFoldDB" id="A0A9W7LAZ3"/>
<keyword evidence="2" id="KW-0843">Virulence</keyword>
<dbReference type="CDD" id="cd00190">
    <property type="entry name" value="Tryp_SPc"/>
    <property type="match status" value="1"/>
</dbReference>
<evidence type="ECO:0000256" key="4">
    <source>
        <dbReference type="ARBA" id="ARBA00023180"/>
    </source>
</evidence>
<sequence length="781" mass="84629">MRSISRSGREFLRSSADIMTYVTGRKEPKLGLKPKIVGGQDANDSQFPYIVSLQNPQGHFCGGSLVKNNIVLTAAHCVTSETSITAAETIFVEVGRHTLGSQTEVGYSRVKVQEIIVHACYDGSADMSYDVALLTLKENVTGVPLVELHASNIDSTFQPGTSDVSVAGWGDTQLNTDDPSDLVNWPDVLQYVTYPSITHASCVDHYQTNDNIVTPVMLCAMQAGGGKDSCQGDSGGPLIFTPPGTSKEIQVGVVSWGVGCALDGFPGVYADVAKVYNWISGYMEGVDVNEEERDKGTAACPYRYVAGLPEGINGTSPWQPETLYVDCSGTGFGEEYLTWMADCYCDDEFSEYGLNLNCDAWGFDGGDCWANATSLPQCASSGNSTNSTEDCMNYSCLDGTFCVDSYIGMGYVGDDFCDTHLYCAAYSMDGGDCDDSFSNSTEGCTKFSCLNENICVDEIYDTWWGDGICDESLNCLANSWDGGASSGQGDCQADDDDSEDALSCVAISSKITCDGNNVMTEYFAGGTCGGTPQLKLTEFDGYTFNYFAQFGECTKGDDYFNNDAYAGRFIKLSCSETNDLEFSLYFDSSCSQWGGYTGPLFDPCVSYQDCQDGSQIMDAFIYFEGLQVEGYCTGDEDVVLIGYEKSDTCLAGETPWFMLEQKVGMGLGYWGDAAEVCKPLRQDSYGEDDNLMYNPNGVFHHKLECGQEAGLTYTVYESEGKCEDGDSEGEIVQKVWEGSGKGKCKQFTYDDGDMLGAGVRKPVSSCWMMGVLVMAVAYLLN</sequence>
<gene>
    <name evidence="7" type="ORF">TrCOL_g7112</name>
</gene>
<proteinExistence type="inferred from homology"/>
<dbReference type="EMBL" id="BRYA01000203">
    <property type="protein sequence ID" value="GMI43977.1"/>
    <property type="molecule type" value="Genomic_DNA"/>
</dbReference>
<dbReference type="FunFam" id="2.40.10.10:FF:000002">
    <property type="entry name" value="Transmembrane protease serine"/>
    <property type="match status" value="1"/>
</dbReference>